<evidence type="ECO:0000256" key="5">
    <source>
        <dbReference type="ARBA" id="ARBA00022723"/>
    </source>
</evidence>
<dbReference type="GO" id="GO:0003677">
    <property type="term" value="F:DNA binding"/>
    <property type="evidence" value="ECO:0007669"/>
    <property type="project" value="UniProtKB-KW"/>
</dbReference>
<dbReference type="Pfam" id="PF24626">
    <property type="entry name" value="SH3_Tf2-1"/>
    <property type="match status" value="1"/>
</dbReference>
<sequence>MPSDDVNREPKAGRMDGSDRAFEDGGVDSDFNQRGNFRGGRMFRRGNPPSRRSDVPFMWSSECQAAMDFLKDRLTSAPVLKFPDFSLPFFIHADACDVGLGAALMQRDNNGRDVVVAYASRALHKAKRPYSTPEKECLAVIWALEHFRPYVEGLHVTIFSDHSSLRWLMSRPNLSGRLARWSLRLQDFDFDIVHRPGTSNKVPDALSRNPVLSCGAPLEVLPDYAVIGGLDLRILPPVIFSDREHLRQMQLNDPVTGRLLRMLESQDDSNGEEMSQYVIQDGLLYFVDDKVSCSLHPMKRLKLYAPTAIKRSLMEYYHDHPMAGHLGMTKTIARLKIRFYWQKLSSDAKKYVASCTVCQFTKPSQRKPAGRMVPICPQRPWEYTGVDFVGPLPRSPSGNAYILVFVDYFSKWVEVSAVREATAQVAASKLLSEVFARHGAPTYLVSDRGSPFVSELFKHVLTTLGSEHRLTTAYHPQTNATERVNRSLKTAIRAYVGNKHTAWDRYLPQICFALRTAPHESTGHSPSMLLYGRELNTPLDIITQPNCDGTDEPGIPYPESLESSLREAHDHARSILAESHAKRKKHYDRRRRPVSYCVDELVRVKTHPRSDALANFTAKLAPVYTGPFRITQKLSEVNYRLTDVSTEADAGVFHVANLLPFRTWNTSFQTDTVPSGGSIPEASPDDGDDVPDEMSNSATAMTSSDQQFEKEGNCPVPTGGRDQSGSTDSVNSWSDVQADFTTQSDDLAGGGEDPNRHRYDLRPRRAPRITSDWSINRWTNVYHTDRLDLK</sequence>
<dbReference type="InterPro" id="IPR050951">
    <property type="entry name" value="Retrovirus_Pol_polyprotein"/>
</dbReference>
<dbReference type="InterPro" id="IPR012337">
    <property type="entry name" value="RNaseH-like_sf"/>
</dbReference>
<dbReference type="Pfam" id="PF17921">
    <property type="entry name" value="Integrase_H2C2"/>
    <property type="match status" value="1"/>
</dbReference>
<evidence type="ECO:0000256" key="11">
    <source>
        <dbReference type="ARBA" id="ARBA00022918"/>
    </source>
</evidence>
<keyword evidence="4" id="KW-0540">Nuclease</keyword>
<dbReference type="Gene3D" id="3.10.20.370">
    <property type="match status" value="1"/>
</dbReference>
<dbReference type="EMBL" id="QBIY01012905">
    <property type="protein sequence ID" value="RXN14493.1"/>
    <property type="molecule type" value="Genomic_DNA"/>
</dbReference>
<proteinExistence type="predicted"/>
<accession>A0A498M3R0</accession>
<evidence type="ECO:0000256" key="13">
    <source>
        <dbReference type="ARBA" id="ARBA00023125"/>
    </source>
</evidence>
<dbReference type="GO" id="GO:0006310">
    <property type="term" value="P:DNA recombination"/>
    <property type="evidence" value="ECO:0007669"/>
    <property type="project" value="UniProtKB-KW"/>
</dbReference>
<dbReference type="Gene3D" id="1.10.340.70">
    <property type="match status" value="1"/>
</dbReference>
<dbReference type="InterPro" id="IPR056924">
    <property type="entry name" value="SH3_Tf2-1"/>
</dbReference>
<evidence type="ECO:0000256" key="9">
    <source>
        <dbReference type="ARBA" id="ARBA00022842"/>
    </source>
</evidence>
<dbReference type="GO" id="GO:0003887">
    <property type="term" value="F:DNA-directed DNA polymerase activity"/>
    <property type="evidence" value="ECO:0007669"/>
    <property type="project" value="UniProtKB-KW"/>
</dbReference>
<dbReference type="Gene3D" id="3.30.420.10">
    <property type="entry name" value="Ribonuclease H-like superfamily/Ribonuclease H"/>
    <property type="match status" value="1"/>
</dbReference>
<dbReference type="SUPFAM" id="SSF53098">
    <property type="entry name" value="Ribonuclease H-like"/>
    <property type="match status" value="1"/>
</dbReference>
<dbReference type="GO" id="GO:0015074">
    <property type="term" value="P:DNA integration"/>
    <property type="evidence" value="ECO:0007669"/>
    <property type="project" value="UniProtKB-KW"/>
</dbReference>
<dbReference type="CDD" id="cd09274">
    <property type="entry name" value="RNase_HI_RT_Ty3"/>
    <property type="match status" value="1"/>
</dbReference>
<evidence type="ECO:0000256" key="10">
    <source>
        <dbReference type="ARBA" id="ARBA00022908"/>
    </source>
</evidence>
<feature type="compositionally biased region" description="Basic and acidic residues" evidence="16">
    <location>
        <begin position="1"/>
        <end position="23"/>
    </location>
</feature>
<dbReference type="AlphaFoldDB" id="A0A498M3R0"/>
<keyword evidence="1" id="KW-0645">Protease</keyword>
<evidence type="ECO:0000259" key="17">
    <source>
        <dbReference type="PROSITE" id="PS50994"/>
    </source>
</evidence>
<dbReference type="Proteomes" id="UP000290572">
    <property type="component" value="Unassembled WGS sequence"/>
</dbReference>
<evidence type="ECO:0000256" key="16">
    <source>
        <dbReference type="SAM" id="MobiDB-lite"/>
    </source>
</evidence>
<organism evidence="18 19">
    <name type="scientific">Labeo rohita</name>
    <name type="common">Indian major carp</name>
    <name type="synonym">Cyprinus rohita</name>
    <dbReference type="NCBI Taxonomy" id="84645"/>
    <lineage>
        <taxon>Eukaryota</taxon>
        <taxon>Metazoa</taxon>
        <taxon>Chordata</taxon>
        <taxon>Craniata</taxon>
        <taxon>Vertebrata</taxon>
        <taxon>Euteleostomi</taxon>
        <taxon>Actinopterygii</taxon>
        <taxon>Neopterygii</taxon>
        <taxon>Teleostei</taxon>
        <taxon>Ostariophysi</taxon>
        <taxon>Cypriniformes</taxon>
        <taxon>Cyprinidae</taxon>
        <taxon>Labeoninae</taxon>
        <taxon>Labeonini</taxon>
        <taxon>Labeo</taxon>
    </lineage>
</organism>
<dbReference type="GO" id="GO:0046872">
    <property type="term" value="F:metal ion binding"/>
    <property type="evidence" value="ECO:0007669"/>
    <property type="project" value="UniProtKB-KW"/>
</dbReference>
<dbReference type="InterPro" id="IPR001584">
    <property type="entry name" value="Integrase_cat-core"/>
</dbReference>
<dbReference type="SUPFAM" id="SSF56672">
    <property type="entry name" value="DNA/RNA polymerases"/>
    <property type="match status" value="1"/>
</dbReference>
<name>A0A498M3R0_LABRO</name>
<protein>
    <recommendedName>
        <fullName evidence="15">Gypsy retrotransposon integrase-like protein 1</fullName>
    </recommendedName>
</protein>
<dbReference type="STRING" id="84645.A0A498M3R0"/>
<evidence type="ECO:0000256" key="1">
    <source>
        <dbReference type="ARBA" id="ARBA00022670"/>
    </source>
</evidence>
<dbReference type="InterPro" id="IPR041588">
    <property type="entry name" value="Integrase_H2C2"/>
</dbReference>
<dbReference type="InterPro" id="IPR043502">
    <property type="entry name" value="DNA/RNA_pol_sf"/>
</dbReference>
<keyword evidence="12" id="KW-0239">DNA-directed DNA polymerase</keyword>
<evidence type="ECO:0000256" key="14">
    <source>
        <dbReference type="ARBA" id="ARBA00023172"/>
    </source>
</evidence>
<dbReference type="PROSITE" id="PS50994">
    <property type="entry name" value="INTEGRASE"/>
    <property type="match status" value="1"/>
</dbReference>
<evidence type="ECO:0000256" key="3">
    <source>
        <dbReference type="ARBA" id="ARBA00022695"/>
    </source>
</evidence>
<feature type="region of interest" description="Disordered" evidence="16">
    <location>
        <begin position="672"/>
        <end position="732"/>
    </location>
</feature>
<keyword evidence="9" id="KW-0460">Magnesium</keyword>
<keyword evidence="3" id="KW-0548">Nucleotidyltransferase</keyword>
<evidence type="ECO:0000256" key="2">
    <source>
        <dbReference type="ARBA" id="ARBA00022679"/>
    </source>
</evidence>
<dbReference type="Pfam" id="PF00665">
    <property type="entry name" value="rve"/>
    <property type="match status" value="1"/>
</dbReference>
<dbReference type="GO" id="GO:0004519">
    <property type="term" value="F:endonuclease activity"/>
    <property type="evidence" value="ECO:0007669"/>
    <property type="project" value="UniProtKB-KW"/>
</dbReference>
<keyword evidence="7" id="KW-0255">Endonuclease</keyword>
<evidence type="ECO:0000256" key="8">
    <source>
        <dbReference type="ARBA" id="ARBA00022801"/>
    </source>
</evidence>
<dbReference type="InterPro" id="IPR036397">
    <property type="entry name" value="RNaseH_sf"/>
</dbReference>
<dbReference type="Pfam" id="PF17917">
    <property type="entry name" value="RT_RNaseH"/>
    <property type="match status" value="1"/>
</dbReference>
<feature type="domain" description="Integrase catalytic" evidence="17">
    <location>
        <begin position="376"/>
        <end position="534"/>
    </location>
</feature>
<keyword evidence="13" id="KW-0238">DNA-binding</keyword>
<reference evidence="18 19" key="1">
    <citation type="submission" date="2018-03" db="EMBL/GenBank/DDBJ databases">
        <title>Draft genome sequence of Rohu Carp (Labeo rohita).</title>
        <authorList>
            <person name="Das P."/>
            <person name="Kushwaha B."/>
            <person name="Joshi C.G."/>
            <person name="Kumar D."/>
            <person name="Nagpure N.S."/>
            <person name="Sahoo L."/>
            <person name="Das S.P."/>
            <person name="Bit A."/>
            <person name="Patnaik S."/>
            <person name="Meher P.K."/>
            <person name="Jayasankar P."/>
            <person name="Koringa P.G."/>
            <person name="Patel N.V."/>
            <person name="Hinsu A.T."/>
            <person name="Kumar R."/>
            <person name="Pandey M."/>
            <person name="Agarwal S."/>
            <person name="Srivastava S."/>
            <person name="Singh M."/>
            <person name="Iquebal M.A."/>
            <person name="Jaiswal S."/>
            <person name="Angadi U.B."/>
            <person name="Kumar N."/>
            <person name="Raza M."/>
            <person name="Shah T.M."/>
            <person name="Rai A."/>
            <person name="Jena J.K."/>
        </authorList>
    </citation>
    <scope>NUCLEOTIDE SEQUENCE [LARGE SCALE GENOMIC DNA]</scope>
    <source>
        <strain evidence="18">DASCIFA01</strain>
        <tissue evidence="18">Testis</tissue>
    </source>
</reference>
<dbReference type="GO" id="GO:0006508">
    <property type="term" value="P:proteolysis"/>
    <property type="evidence" value="ECO:0007669"/>
    <property type="project" value="UniProtKB-KW"/>
</dbReference>
<evidence type="ECO:0000313" key="19">
    <source>
        <dbReference type="Proteomes" id="UP000290572"/>
    </source>
</evidence>
<feature type="compositionally biased region" description="Polar residues" evidence="16">
    <location>
        <begin position="721"/>
        <end position="732"/>
    </location>
</feature>
<keyword evidence="5" id="KW-0479">Metal-binding</keyword>
<dbReference type="InterPro" id="IPR041373">
    <property type="entry name" value="RT_RNaseH"/>
</dbReference>
<feature type="compositionally biased region" description="Polar residues" evidence="16">
    <location>
        <begin position="694"/>
        <end position="706"/>
    </location>
</feature>
<keyword evidence="14" id="KW-0233">DNA recombination</keyword>
<keyword evidence="19" id="KW-1185">Reference proteome</keyword>
<feature type="compositionally biased region" description="Acidic residues" evidence="16">
    <location>
        <begin position="683"/>
        <end position="692"/>
    </location>
</feature>
<dbReference type="GO" id="GO:0003964">
    <property type="term" value="F:RNA-directed DNA polymerase activity"/>
    <property type="evidence" value="ECO:0007669"/>
    <property type="project" value="UniProtKB-KW"/>
</dbReference>
<comment type="caution">
    <text evidence="18">The sequence shown here is derived from an EMBL/GenBank/DDBJ whole genome shotgun (WGS) entry which is preliminary data.</text>
</comment>
<evidence type="ECO:0000256" key="15">
    <source>
        <dbReference type="ARBA" id="ARBA00039658"/>
    </source>
</evidence>
<evidence type="ECO:0000313" key="18">
    <source>
        <dbReference type="EMBL" id="RXN14493.1"/>
    </source>
</evidence>
<evidence type="ECO:0000256" key="7">
    <source>
        <dbReference type="ARBA" id="ARBA00022759"/>
    </source>
</evidence>
<dbReference type="PANTHER" id="PTHR37984">
    <property type="entry name" value="PROTEIN CBG26694"/>
    <property type="match status" value="1"/>
</dbReference>
<gene>
    <name evidence="18" type="ORF">ROHU_009083</name>
</gene>
<dbReference type="FunFam" id="1.10.340.70:FF:000001">
    <property type="entry name" value="Retrovirus-related Pol polyprotein from transposon gypsy-like Protein"/>
    <property type="match status" value="1"/>
</dbReference>
<keyword evidence="2" id="KW-0808">Transferase</keyword>
<dbReference type="FunFam" id="3.30.420.10:FF:000032">
    <property type="entry name" value="Retrovirus-related Pol polyprotein from transposon 297-like Protein"/>
    <property type="match status" value="1"/>
</dbReference>
<keyword evidence="10" id="KW-0229">DNA integration</keyword>
<dbReference type="PANTHER" id="PTHR37984:SF5">
    <property type="entry name" value="PROTEIN NYNRIN-LIKE"/>
    <property type="match status" value="1"/>
</dbReference>
<dbReference type="GO" id="GO:0004190">
    <property type="term" value="F:aspartic-type endopeptidase activity"/>
    <property type="evidence" value="ECO:0007669"/>
    <property type="project" value="UniProtKB-KW"/>
</dbReference>
<keyword evidence="6" id="KW-0064">Aspartyl protease</keyword>
<dbReference type="FunFam" id="3.10.20.370:FF:000001">
    <property type="entry name" value="Retrovirus-related Pol polyprotein from transposon 17.6-like protein"/>
    <property type="match status" value="1"/>
</dbReference>
<evidence type="ECO:0000256" key="6">
    <source>
        <dbReference type="ARBA" id="ARBA00022750"/>
    </source>
</evidence>
<evidence type="ECO:0000256" key="12">
    <source>
        <dbReference type="ARBA" id="ARBA00022932"/>
    </source>
</evidence>
<feature type="region of interest" description="Disordered" evidence="16">
    <location>
        <begin position="1"/>
        <end position="49"/>
    </location>
</feature>
<evidence type="ECO:0000256" key="4">
    <source>
        <dbReference type="ARBA" id="ARBA00022722"/>
    </source>
</evidence>
<keyword evidence="8" id="KW-0378">Hydrolase</keyword>
<keyword evidence="11" id="KW-0695">RNA-directed DNA polymerase</keyword>